<proteinExistence type="predicted"/>
<dbReference type="EMBL" id="CABQ01000148">
    <property type="protein sequence ID" value="CBI07840.1"/>
    <property type="molecule type" value="Genomic_DNA"/>
</dbReference>
<gene>
    <name evidence="1" type="ORF">CARN6_1238</name>
</gene>
<organism evidence="1">
    <name type="scientific">mine drainage metagenome</name>
    <dbReference type="NCBI Taxonomy" id="410659"/>
    <lineage>
        <taxon>unclassified sequences</taxon>
        <taxon>metagenomes</taxon>
        <taxon>ecological metagenomes</taxon>
    </lineage>
</organism>
<evidence type="ECO:0000313" key="1">
    <source>
        <dbReference type="EMBL" id="CBI07840.1"/>
    </source>
</evidence>
<reference evidence="1" key="1">
    <citation type="submission" date="2009-10" db="EMBL/GenBank/DDBJ databases">
        <title>Diversity of trophic interactions inside an arsenic-rich microbial ecosystem.</title>
        <authorList>
            <person name="Bertin P.N."/>
            <person name="Heinrich-Salmeron A."/>
            <person name="Pelletier E."/>
            <person name="Goulhen-Chollet F."/>
            <person name="Arsene-Ploetze F."/>
            <person name="Gallien S."/>
            <person name="Calteau A."/>
            <person name="Vallenet D."/>
            <person name="Casiot C."/>
            <person name="Chane-Woon-Ming B."/>
            <person name="Giloteaux L."/>
            <person name="Barakat M."/>
            <person name="Bonnefoy V."/>
            <person name="Bruneel O."/>
            <person name="Chandler M."/>
            <person name="Cleiss J."/>
            <person name="Duran R."/>
            <person name="Elbaz-Poulichet F."/>
            <person name="Fonknechten N."/>
            <person name="Lauga B."/>
            <person name="Mornico D."/>
            <person name="Ortet P."/>
            <person name="Schaeffer C."/>
            <person name="Siguier P."/>
            <person name="Alexander Thil Smith A."/>
            <person name="Van Dorsselaer A."/>
            <person name="Weissenbach J."/>
            <person name="Medigue C."/>
            <person name="Le Paslier D."/>
        </authorList>
    </citation>
    <scope>NUCLEOTIDE SEQUENCE</scope>
</reference>
<dbReference type="AlphaFoldDB" id="E6QKS0"/>
<sequence>MVVLVARPGWWLWFEKLAMRHLAKACTLHFIEMSFSATCETPYPSLKPGRLSRRGGGGR</sequence>
<comment type="caution">
    <text evidence="1">The sequence shown here is derived from an EMBL/GenBank/DDBJ whole genome shotgun (WGS) entry which is preliminary data.</text>
</comment>
<protein>
    <submittedName>
        <fullName evidence="1">Uncharacterized protein</fullName>
    </submittedName>
</protein>
<name>E6QKS0_9ZZZZ</name>
<accession>E6QKS0</accession>